<organism evidence="7 8">
    <name type="scientific">Sphingopyxis lindanitolerans</name>
    <dbReference type="NCBI Taxonomy" id="2054227"/>
    <lineage>
        <taxon>Bacteria</taxon>
        <taxon>Pseudomonadati</taxon>
        <taxon>Pseudomonadota</taxon>
        <taxon>Alphaproteobacteria</taxon>
        <taxon>Sphingomonadales</taxon>
        <taxon>Sphingomonadaceae</taxon>
        <taxon>Sphingopyxis</taxon>
    </lineage>
</organism>
<feature type="transmembrane region" description="Helical" evidence="5">
    <location>
        <begin position="129"/>
        <end position="149"/>
    </location>
</feature>
<proteinExistence type="predicted"/>
<dbReference type="InterPro" id="IPR007016">
    <property type="entry name" value="O-antigen_ligase-rel_domated"/>
</dbReference>
<feature type="domain" description="O-antigen ligase-related" evidence="6">
    <location>
        <begin position="239"/>
        <end position="397"/>
    </location>
</feature>
<keyword evidence="3 5" id="KW-1133">Transmembrane helix</keyword>
<dbReference type="PANTHER" id="PTHR37422">
    <property type="entry name" value="TEICHURONIC ACID BIOSYNTHESIS PROTEIN TUAE"/>
    <property type="match status" value="1"/>
</dbReference>
<feature type="transmembrane region" description="Helical" evidence="5">
    <location>
        <begin position="202"/>
        <end position="220"/>
    </location>
</feature>
<dbReference type="Proteomes" id="UP000238954">
    <property type="component" value="Chromosome"/>
</dbReference>
<evidence type="ECO:0000256" key="1">
    <source>
        <dbReference type="ARBA" id="ARBA00004141"/>
    </source>
</evidence>
<dbReference type="InterPro" id="IPR051533">
    <property type="entry name" value="WaaL-like"/>
</dbReference>
<feature type="transmembrane region" description="Helical" evidence="5">
    <location>
        <begin position="452"/>
        <end position="470"/>
    </location>
</feature>
<keyword evidence="4 5" id="KW-0472">Membrane</keyword>
<feature type="transmembrane region" description="Helical" evidence="5">
    <location>
        <begin position="427"/>
        <end position="446"/>
    </location>
</feature>
<feature type="transmembrane region" description="Helical" evidence="5">
    <location>
        <begin position="386"/>
        <end position="406"/>
    </location>
</feature>
<keyword evidence="2 5" id="KW-0812">Transmembrane</keyword>
<evidence type="ECO:0000256" key="2">
    <source>
        <dbReference type="ARBA" id="ARBA00022692"/>
    </source>
</evidence>
<comment type="subcellular location">
    <subcellularLocation>
        <location evidence="1">Membrane</location>
        <topology evidence="1">Multi-pass membrane protein</topology>
    </subcellularLocation>
</comment>
<evidence type="ECO:0000256" key="5">
    <source>
        <dbReference type="SAM" id="Phobius"/>
    </source>
</evidence>
<feature type="transmembrane region" description="Helical" evidence="5">
    <location>
        <begin position="76"/>
        <end position="97"/>
    </location>
</feature>
<accession>A0A2S8B522</accession>
<evidence type="ECO:0000313" key="8">
    <source>
        <dbReference type="Proteomes" id="UP000238954"/>
    </source>
</evidence>
<evidence type="ECO:0000256" key="4">
    <source>
        <dbReference type="ARBA" id="ARBA00023136"/>
    </source>
</evidence>
<name>A0A2S8B522_9SPHN</name>
<dbReference type="GO" id="GO:0016020">
    <property type="term" value="C:membrane"/>
    <property type="evidence" value="ECO:0007669"/>
    <property type="project" value="UniProtKB-SubCell"/>
</dbReference>
<evidence type="ECO:0000313" key="7">
    <source>
        <dbReference type="EMBL" id="PQM27440.1"/>
    </source>
</evidence>
<evidence type="ECO:0000259" key="6">
    <source>
        <dbReference type="Pfam" id="PF04932"/>
    </source>
</evidence>
<dbReference type="Pfam" id="PF04932">
    <property type="entry name" value="Wzy_C"/>
    <property type="match status" value="1"/>
</dbReference>
<sequence length="473" mass="50952">MSRRTTRATRPKGFGPPDMRSWAPLLFLLFVFLTGGGSRSDIASLPVLRGVSVLFACWAITGMAREDWRRIRAPLAILLALTLWIAVQLIPLAPSIWHALPGRELIVAIDRLLGQPDLWRPISLTPSDTWNSLLAMTVPLAALLVAGRLGAEDMARVMQALVIIAVVSGLLGLLQIVSGGGSPAYLYRITNNGAMVGLFANRNHHAVFQACAVVFAATLLRDELMRRQQNPMIQLGYAAAAILCTTMTMLIGSRAGLVAGGVAFAIGYAMILPAWRGRPAVTRHRAAAAGKGAQWLVYTPPVLIAALLATILFLAGRATSLSRVADNRVAEDLRVLAWPSVQQMAETYWVAGAGFGSFPSVYRIFEADALLQPTYFNHAHNDWVEALITGGLPFALIVAAALIWFGRAAARAGFTRLIKGHRGDYRLPVLAVVGLLAAASAVDYPLRTPSLQVMAIMLLVLFVCPTPATARRE</sequence>
<comment type="caution">
    <text evidence="7">The sequence shown here is derived from an EMBL/GenBank/DDBJ whole genome shotgun (WGS) entry which is preliminary data.</text>
</comment>
<feature type="transmembrane region" description="Helical" evidence="5">
    <location>
        <begin position="257"/>
        <end position="275"/>
    </location>
</feature>
<dbReference type="EMBL" id="PHFW01000002">
    <property type="protein sequence ID" value="PQM27440.1"/>
    <property type="molecule type" value="Genomic_DNA"/>
</dbReference>
<feature type="transmembrane region" description="Helical" evidence="5">
    <location>
        <begin position="47"/>
        <end position="64"/>
    </location>
</feature>
<gene>
    <name evidence="7" type="ORF">CVO77_02240</name>
</gene>
<evidence type="ECO:0000256" key="3">
    <source>
        <dbReference type="ARBA" id="ARBA00022989"/>
    </source>
</evidence>
<feature type="transmembrane region" description="Helical" evidence="5">
    <location>
        <begin position="232"/>
        <end position="251"/>
    </location>
</feature>
<dbReference type="PANTHER" id="PTHR37422:SF13">
    <property type="entry name" value="LIPOPOLYSACCHARIDE BIOSYNTHESIS PROTEIN PA4999-RELATED"/>
    <property type="match status" value="1"/>
</dbReference>
<protein>
    <recommendedName>
        <fullName evidence="6">O-antigen ligase-related domain-containing protein</fullName>
    </recommendedName>
</protein>
<feature type="transmembrane region" description="Helical" evidence="5">
    <location>
        <begin position="161"/>
        <end position="182"/>
    </location>
</feature>
<keyword evidence="8" id="KW-1185">Reference proteome</keyword>
<feature type="transmembrane region" description="Helical" evidence="5">
    <location>
        <begin position="295"/>
        <end position="315"/>
    </location>
</feature>
<dbReference type="AlphaFoldDB" id="A0A2S8B522"/>
<reference evidence="8" key="1">
    <citation type="submission" date="2017-11" db="EMBL/GenBank/DDBJ databases">
        <title>The complete genome sequence of Sphingopyxis pomeranensis sp. nov. strain WS5A3p.</title>
        <authorList>
            <person name="Kaminski M.A."/>
        </authorList>
    </citation>
    <scope>NUCLEOTIDE SEQUENCE [LARGE SCALE GENOMIC DNA]</scope>
    <source>
        <strain evidence="8">WS5A3p</strain>
    </source>
</reference>